<evidence type="ECO:0000256" key="4">
    <source>
        <dbReference type="ARBA" id="ARBA00022989"/>
    </source>
</evidence>
<evidence type="ECO:0000256" key="6">
    <source>
        <dbReference type="SAM" id="Phobius"/>
    </source>
</evidence>
<evidence type="ECO:0000313" key="7">
    <source>
        <dbReference type="EMBL" id="OAN62014.1"/>
    </source>
</evidence>
<reference evidence="7 8" key="1">
    <citation type="submission" date="2016-04" db="EMBL/GenBank/DDBJ databases">
        <title>Draft genome sequence of freshwater magnetotactic bacteria Magnetospirillum marisnigri SP-1 and Magnetospirillum moscoviense BB-1.</title>
        <authorList>
            <person name="Koziaeva V."/>
            <person name="Dziuba M.V."/>
            <person name="Ivanov T.M."/>
            <person name="Kuznetsov B."/>
            <person name="Grouzdev D.S."/>
        </authorList>
    </citation>
    <scope>NUCLEOTIDE SEQUENCE [LARGE SCALE GENOMIC DNA]</scope>
    <source>
        <strain evidence="7 8">BB-1</strain>
    </source>
</reference>
<proteinExistence type="predicted"/>
<comment type="caution">
    <text evidence="7">The sequence shown here is derived from an EMBL/GenBank/DDBJ whole genome shotgun (WGS) entry which is preliminary data.</text>
</comment>
<evidence type="ECO:0000256" key="5">
    <source>
        <dbReference type="ARBA" id="ARBA00023136"/>
    </source>
</evidence>
<evidence type="ECO:0000256" key="2">
    <source>
        <dbReference type="ARBA" id="ARBA00022475"/>
    </source>
</evidence>
<keyword evidence="3 6" id="KW-0812">Transmembrane</keyword>
<evidence type="ECO:0000256" key="1">
    <source>
        <dbReference type="ARBA" id="ARBA00004651"/>
    </source>
</evidence>
<dbReference type="InterPro" id="IPR005171">
    <property type="entry name" value="Cyt_c_oxidase_su4_prok"/>
</dbReference>
<organism evidence="7 8">
    <name type="scientific">Magnetospirillum moscoviense</name>
    <dbReference type="NCBI Taxonomy" id="1437059"/>
    <lineage>
        <taxon>Bacteria</taxon>
        <taxon>Pseudomonadati</taxon>
        <taxon>Pseudomonadota</taxon>
        <taxon>Alphaproteobacteria</taxon>
        <taxon>Rhodospirillales</taxon>
        <taxon>Rhodospirillaceae</taxon>
        <taxon>Magnetospirillum</taxon>
    </lineage>
</organism>
<keyword evidence="4 6" id="KW-1133">Transmembrane helix</keyword>
<dbReference type="Pfam" id="PF03626">
    <property type="entry name" value="COX4_pro"/>
    <property type="match status" value="1"/>
</dbReference>
<dbReference type="EMBL" id="LWQU01000050">
    <property type="protein sequence ID" value="OAN62014.1"/>
    <property type="molecule type" value="Genomic_DNA"/>
</dbReference>
<feature type="transmembrane region" description="Helical" evidence="6">
    <location>
        <begin position="42"/>
        <end position="60"/>
    </location>
</feature>
<keyword evidence="5 6" id="KW-0472">Membrane</keyword>
<dbReference type="GO" id="GO:0005886">
    <property type="term" value="C:plasma membrane"/>
    <property type="evidence" value="ECO:0007669"/>
    <property type="project" value="UniProtKB-SubCell"/>
</dbReference>
<keyword evidence="2" id="KW-1003">Cell membrane</keyword>
<sequence length="96" mass="10436">MTNAESQAEWSRRLVRAWALLVGLTLVSLTAVLVFGHTEAGLVAAAIALVASYFKARAVLDHFLDLRRADKGWRGFFSGMLIAILGGLMVTYLIAD</sequence>
<evidence type="ECO:0000313" key="8">
    <source>
        <dbReference type="Proteomes" id="UP000078543"/>
    </source>
</evidence>
<comment type="subcellular location">
    <subcellularLocation>
        <location evidence="1">Cell membrane</location>
        <topology evidence="1">Multi-pass membrane protein</topology>
    </subcellularLocation>
</comment>
<evidence type="ECO:0000256" key="3">
    <source>
        <dbReference type="ARBA" id="ARBA00022692"/>
    </source>
</evidence>
<keyword evidence="8" id="KW-1185">Reference proteome</keyword>
<gene>
    <name evidence="7" type="ORF">A6A05_19315</name>
</gene>
<feature type="transmembrane region" description="Helical" evidence="6">
    <location>
        <begin position="17"/>
        <end position="36"/>
    </location>
</feature>
<dbReference type="Proteomes" id="UP000078543">
    <property type="component" value="Unassembled WGS sequence"/>
</dbReference>
<accession>A0A178MYH0</accession>
<dbReference type="RefSeq" id="WP_068497238.1">
    <property type="nucleotide sequence ID" value="NZ_LWQU01000050.1"/>
</dbReference>
<name>A0A178MYH0_9PROT</name>
<evidence type="ECO:0008006" key="9">
    <source>
        <dbReference type="Google" id="ProtNLM"/>
    </source>
</evidence>
<dbReference type="AlphaFoldDB" id="A0A178MYH0"/>
<feature type="transmembrane region" description="Helical" evidence="6">
    <location>
        <begin position="72"/>
        <end position="95"/>
    </location>
</feature>
<protein>
    <recommendedName>
        <fullName evidence="9">Cytochrome C oxidase subunit IV</fullName>
    </recommendedName>
</protein>
<dbReference type="OrthoDB" id="7365290at2"/>